<dbReference type="EMBL" id="LGUE01000003">
    <property type="protein sequence ID" value="KON90580.1"/>
    <property type="molecule type" value="Genomic_DNA"/>
</dbReference>
<proteinExistence type="predicted"/>
<gene>
    <name evidence="1" type="ORF">AF331_09415</name>
</gene>
<protein>
    <submittedName>
        <fullName evidence="1">Uncharacterized protein</fullName>
    </submittedName>
</protein>
<dbReference type="PATRIC" id="fig|189381.12.peg.3791"/>
<dbReference type="OrthoDB" id="2850702at2"/>
<dbReference type="Proteomes" id="UP000037405">
    <property type="component" value="Unassembled WGS sequence"/>
</dbReference>
<organism evidence="1 2">
    <name type="scientific">Rossellomorea marisflavi</name>
    <dbReference type="NCBI Taxonomy" id="189381"/>
    <lineage>
        <taxon>Bacteria</taxon>
        <taxon>Bacillati</taxon>
        <taxon>Bacillota</taxon>
        <taxon>Bacilli</taxon>
        <taxon>Bacillales</taxon>
        <taxon>Bacillaceae</taxon>
        <taxon>Rossellomorea</taxon>
    </lineage>
</organism>
<reference evidence="2" key="1">
    <citation type="submission" date="2015-07" db="EMBL/GenBank/DDBJ databases">
        <title>Fjat-14235 jcm11544.</title>
        <authorList>
            <person name="Liu B."/>
            <person name="Wang J."/>
            <person name="Zhu Y."/>
            <person name="Liu G."/>
            <person name="Chen Q."/>
            <person name="Chen Z."/>
            <person name="Lan J."/>
            <person name="Che J."/>
            <person name="Ge C."/>
            <person name="Shi H."/>
            <person name="Pan Z."/>
            <person name="Liu X."/>
        </authorList>
    </citation>
    <scope>NUCLEOTIDE SEQUENCE [LARGE SCALE GENOMIC DNA]</scope>
    <source>
        <strain evidence="2">JCM 11544</strain>
    </source>
</reference>
<sequence>MKIDLSYTGALMGAPKDLNQNGFAPAFQKEPVTISKEDKAYTVTLSNEWRTFADAEKIRTEDLYSKTTIDPDDPFSYKPKDQWLIFSQSLQEQGVFEGKSREEVASMEEHLKRITDGLDSLYAGGIDLAGGLTRELDSFEAHLEYAASLSALNRFSEKFLTGEAQAGFKDLIDGYAKHNRAVVEHHSSLEERFFQARASITAPDVRLTPEQEKEVRITNRLGKSDRILKDKLVQTYITFFEGIRHGDDIQPAIDAVKKAFLSNLLDQTPLKDREEMKEWLMERTSDTFDRIGSYFAALNDD</sequence>
<evidence type="ECO:0000313" key="2">
    <source>
        <dbReference type="Proteomes" id="UP000037405"/>
    </source>
</evidence>
<dbReference type="STRING" id="189381.GCA_900166615_00607"/>
<dbReference type="RefSeq" id="WP_053427901.1">
    <property type="nucleotide sequence ID" value="NZ_JAUKEH010000005.1"/>
</dbReference>
<dbReference type="AlphaFoldDB" id="A0A0M0GKX5"/>
<accession>A0A0M0GKX5</accession>
<name>A0A0M0GKX5_9BACI</name>
<keyword evidence="2" id="KW-1185">Reference proteome</keyword>
<evidence type="ECO:0000313" key="1">
    <source>
        <dbReference type="EMBL" id="KON90580.1"/>
    </source>
</evidence>
<comment type="caution">
    <text evidence="1">The sequence shown here is derived from an EMBL/GenBank/DDBJ whole genome shotgun (WGS) entry which is preliminary data.</text>
</comment>